<evidence type="ECO:0000313" key="3">
    <source>
        <dbReference type="Proteomes" id="UP001296993"/>
    </source>
</evidence>
<name>A0ABS4XJY6_9MICC</name>
<dbReference type="EMBL" id="JAGIOF010000004">
    <property type="protein sequence ID" value="MBP2388750.1"/>
    <property type="molecule type" value="Genomic_DNA"/>
</dbReference>
<keyword evidence="3" id="KW-1185">Reference proteome</keyword>
<reference evidence="2 3" key="1">
    <citation type="submission" date="2021-03" db="EMBL/GenBank/DDBJ databases">
        <title>Sequencing the genomes of 1000 actinobacteria strains.</title>
        <authorList>
            <person name="Klenk H.-P."/>
        </authorList>
    </citation>
    <scope>NUCLEOTIDE SEQUENCE [LARGE SCALE GENOMIC DNA]</scope>
    <source>
        <strain evidence="2 3">DSM 15797</strain>
    </source>
</reference>
<gene>
    <name evidence="2" type="ORF">JOF47_004323</name>
</gene>
<protein>
    <recommendedName>
        <fullName evidence="1">DUF6966 domain-containing protein</fullName>
    </recommendedName>
</protein>
<dbReference type="Pfam" id="PF22294">
    <property type="entry name" value="DUF6966"/>
    <property type="match status" value="1"/>
</dbReference>
<dbReference type="Proteomes" id="UP001296993">
    <property type="component" value="Unassembled WGS sequence"/>
</dbReference>
<comment type="caution">
    <text evidence="2">The sequence shown here is derived from an EMBL/GenBank/DDBJ whole genome shotgun (WGS) entry which is preliminary data.</text>
</comment>
<sequence>MNIEKMVEMLEEFSEILAKHGRPGWSNVFRNKTEALRTASNSPEIREIYAGLIQSFAGGPGSLTDLVLHRNGKPLKTENNHFDFLMRSILDAAHQGLEELDQ</sequence>
<dbReference type="InterPro" id="IPR054239">
    <property type="entry name" value="DUF6966"/>
</dbReference>
<evidence type="ECO:0000313" key="2">
    <source>
        <dbReference type="EMBL" id="MBP2388750.1"/>
    </source>
</evidence>
<dbReference type="RefSeq" id="WP_210002587.1">
    <property type="nucleotide sequence ID" value="NZ_BAAAJY010000004.1"/>
</dbReference>
<proteinExistence type="predicted"/>
<accession>A0ABS4XJY6</accession>
<evidence type="ECO:0000259" key="1">
    <source>
        <dbReference type="Pfam" id="PF22294"/>
    </source>
</evidence>
<organism evidence="2 3">
    <name type="scientific">Paeniglutamicibacter kerguelensis</name>
    <dbReference type="NCBI Taxonomy" id="254788"/>
    <lineage>
        <taxon>Bacteria</taxon>
        <taxon>Bacillati</taxon>
        <taxon>Actinomycetota</taxon>
        <taxon>Actinomycetes</taxon>
        <taxon>Micrococcales</taxon>
        <taxon>Micrococcaceae</taxon>
        <taxon>Paeniglutamicibacter</taxon>
    </lineage>
</organism>
<feature type="domain" description="DUF6966" evidence="1">
    <location>
        <begin position="19"/>
        <end position="75"/>
    </location>
</feature>